<feature type="transmembrane region" description="Helical" evidence="7">
    <location>
        <begin position="264"/>
        <end position="285"/>
    </location>
</feature>
<feature type="transmembrane region" description="Helical" evidence="7">
    <location>
        <begin position="119"/>
        <end position="142"/>
    </location>
</feature>
<accession>A0ABW1IR82</accession>
<keyword evidence="11" id="KW-1185">Reference proteome</keyword>
<dbReference type="Gene3D" id="3.40.50.300">
    <property type="entry name" value="P-loop containing nucleotide triphosphate hydrolases"/>
    <property type="match status" value="1"/>
</dbReference>
<evidence type="ECO:0000313" key="10">
    <source>
        <dbReference type="EMBL" id="MFC5987536.1"/>
    </source>
</evidence>
<dbReference type="SUPFAM" id="SSF52540">
    <property type="entry name" value="P-loop containing nucleoside triphosphate hydrolases"/>
    <property type="match status" value="1"/>
</dbReference>
<evidence type="ECO:0000256" key="2">
    <source>
        <dbReference type="ARBA" id="ARBA00022692"/>
    </source>
</evidence>
<evidence type="ECO:0000256" key="4">
    <source>
        <dbReference type="ARBA" id="ARBA00022840"/>
    </source>
</evidence>
<reference evidence="11" key="1">
    <citation type="journal article" date="2019" name="Int. J. Syst. Evol. Microbiol.">
        <title>The Global Catalogue of Microorganisms (GCM) 10K type strain sequencing project: providing services to taxonomists for standard genome sequencing and annotation.</title>
        <authorList>
            <consortium name="The Broad Institute Genomics Platform"/>
            <consortium name="The Broad Institute Genome Sequencing Center for Infectious Disease"/>
            <person name="Wu L."/>
            <person name="Ma J."/>
        </authorList>
    </citation>
    <scope>NUCLEOTIDE SEQUENCE [LARGE SCALE GENOMIC DNA]</scope>
    <source>
        <strain evidence="11">CCM 8749</strain>
    </source>
</reference>
<keyword evidence="4 10" id="KW-0067">ATP-binding</keyword>
<evidence type="ECO:0000313" key="11">
    <source>
        <dbReference type="Proteomes" id="UP001596250"/>
    </source>
</evidence>
<dbReference type="InterPro" id="IPR011527">
    <property type="entry name" value="ABC1_TM_dom"/>
</dbReference>
<dbReference type="InterPro" id="IPR017871">
    <property type="entry name" value="ABC_transporter-like_CS"/>
</dbReference>
<dbReference type="InterPro" id="IPR036640">
    <property type="entry name" value="ABC1_TM_sf"/>
</dbReference>
<dbReference type="Pfam" id="PF00664">
    <property type="entry name" value="ABC_membrane"/>
    <property type="match status" value="1"/>
</dbReference>
<dbReference type="PROSITE" id="PS50929">
    <property type="entry name" value="ABC_TM1F"/>
    <property type="match status" value="1"/>
</dbReference>
<dbReference type="Pfam" id="PF00005">
    <property type="entry name" value="ABC_tran"/>
    <property type="match status" value="1"/>
</dbReference>
<evidence type="ECO:0000256" key="5">
    <source>
        <dbReference type="ARBA" id="ARBA00022989"/>
    </source>
</evidence>
<dbReference type="InterPro" id="IPR027417">
    <property type="entry name" value="P-loop_NTPase"/>
</dbReference>
<dbReference type="EMBL" id="JBHSQV010000165">
    <property type="protein sequence ID" value="MFC5987536.1"/>
    <property type="molecule type" value="Genomic_DNA"/>
</dbReference>
<feature type="transmembrane region" description="Helical" evidence="7">
    <location>
        <begin position="227"/>
        <end position="252"/>
    </location>
</feature>
<proteinExistence type="predicted"/>
<dbReference type="PANTHER" id="PTHR43394">
    <property type="entry name" value="ATP-DEPENDENT PERMEASE MDL1, MITOCHONDRIAL"/>
    <property type="match status" value="1"/>
</dbReference>
<sequence length="584" mass="64298">MGSTSLPPSFAAAIILGLGETILSLLIPLLTMDMVEQIAVSDLKAATIGLLASVFALQTAFSGFSVYTMSYVGQYVIQGLRDDIWRQVLKLPIPFFDRNHSGETMSRVTNDTNVIKDFIIGHVISFLGGIVSIIGGVSILIWIDWRMTLLMLLAVPAALLVLWPLGSRMFRVSKSVQDETAAFQGDLGRVLTEIRLVKSSLAEPTEEEQGLRRIRSLFRFGLQEARIMSIVTPFMMTIMLLLLVVLMGYGGVRVAQGSLATGELVAILLYMFQIIMPFTQMASFFTQFQKALGASQRIIELLEERTEEEVLQANRSTNHSGTDRGLSTAATNFSCSSDKQPIVFEQLSFGYVPDRPVLHALSFAAEPDQMTAFVGPSGTGKTTLFSLIERFYLPTAGYISYGTQPIHTIPLSEWRSKIAYVSQDSPMMAGTIRHNLTYGLGQVEESKLLLAVKQANLSHFIDSLPEGLETDVGERGIKLSGGQRQRLAIARAIVRDPDILLLDEATAHLDSESEKLVQEALQQLMQGRTTLVIAHRLSTIRTADKIIILEEGTITGEGTHSELMQSHELYSTLVQQQFLGISES</sequence>
<keyword evidence="2 7" id="KW-0812">Transmembrane</keyword>
<dbReference type="PANTHER" id="PTHR43394:SF1">
    <property type="entry name" value="ATP-BINDING CASSETTE SUB-FAMILY B MEMBER 10, MITOCHONDRIAL"/>
    <property type="match status" value="1"/>
</dbReference>
<feature type="transmembrane region" description="Helical" evidence="7">
    <location>
        <begin position="43"/>
        <end position="61"/>
    </location>
</feature>
<dbReference type="GO" id="GO:0005524">
    <property type="term" value="F:ATP binding"/>
    <property type="evidence" value="ECO:0007669"/>
    <property type="project" value="UniProtKB-KW"/>
</dbReference>
<dbReference type="Gene3D" id="1.20.1560.10">
    <property type="entry name" value="ABC transporter type 1, transmembrane domain"/>
    <property type="match status" value="1"/>
</dbReference>
<dbReference type="PROSITE" id="PS00211">
    <property type="entry name" value="ABC_TRANSPORTER_1"/>
    <property type="match status" value="1"/>
</dbReference>
<organism evidence="10 11">
    <name type="scientific">Marinicrinis lubricantis</name>
    <dbReference type="NCBI Taxonomy" id="2086470"/>
    <lineage>
        <taxon>Bacteria</taxon>
        <taxon>Bacillati</taxon>
        <taxon>Bacillota</taxon>
        <taxon>Bacilli</taxon>
        <taxon>Bacillales</taxon>
        <taxon>Paenibacillaceae</taxon>
    </lineage>
</organism>
<dbReference type="SUPFAM" id="SSF90123">
    <property type="entry name" value="ABC transporter transmembrane region"/>
    <property type="match status" value="1"/>
</dbReference>
<keyword evidence="5 7" id="KW-1133">Transmembrane helix</keyword>
<evidence type="ECO:0000256" key="3">
    <source>
        <dbReference type="ARBA" id="ARBA00022741"/>
    </source>
</evidence>
<dbReference type="InterPro" id="IPR003439">
    <property type="entry name" value="ABC_transporter-like_ATP-bd"/>
</dbReference>
<dbReference type="Proteomes" id="UP001596250">
    <property type="component" value="Unassembled WGS sequence"/>
</dbReference>
<feature type="domain" description="ABC transmembrane type-1" evidence="9">
    <location>
        <begin position="11"/>
        <end position="290"/>
    </location>
</feature>
<comment type="caution">
    <text evidence="10">The sequence shown here is derived from an EMBL/GenBank/DDBJ whole genome shotgun (WGS) entry which is preliminary data.</text>
</comment>
<dbReference type="InterPro" id="IPR003593">
    <property type="entry name" value="AAA+_ATPase"/>
</dbReference>
<dbReference type="RefSeq" id="WP_379894932.1">
    <property type="nucleotide sequence ID" value="NZ_CBCSCT010000038.1"/>
</dbReference>
<protein>
    <submittedName>
        <fullName evidence="10">ABC transporter ATP-binding protein</fullName>
    </submittedName>
</protein>
<gene>
    <name evidence="10" type="ORF">ACFPXP_14105</name>
</gene>
<dbReference type="CDD" id="cd18551">
    <property type="entry name" value="ABC_6TM_LmrA_like"/>
    <property type="match status" value="1"/>
</dbReference>
<evidence type="ECO:0000259" key="8">
    <source>
        <dbReference type="PROSITE" id="PS50893"/>
    </source>
</evidence>
<dbReference type="PROSITE" id="PS50893">
    <property type="entry name" value="ABC_TRANSPORTER_2"/>
    <property type="match status" value="1"/>
</dbReference>
<evidence type="ECO:0000259" key="9">
    <source>
        <dbReference type="PROSITE" id="PS50929"/>
    </source>
</evidence>
<feature type="transmembrane region" description="Helical" evidence="7">
    <location>
        <begin position="12"/>
        <end position="31"/>
    </location>
</feature>
<name>A0ABW1IR82_9BACL</name>
<evidence type="ECO:0000256" key="6">
    <source>
        <dbReference type="ARBA" id="ARBA00023136"/>
    </source>
</evidence>
<evidence type="ECO:0000256" key="1">
    <source>
        <dbReference type="ARBA" id="ARBA00004651"/>
    </source>
</evidence>
<evidence type="ECO:0000256" key="7">
    <source>
        <dbReference type="SAM" id="Phobius"/>
    </source>
</evidence>
<dbReference type="InterPro" id="IPR039421">
    <property type="entry name" value="Type_1_exporter"/>
</dbReference>
<feature type="domain" description="ABC transporter" evidence="8">
    <location>
        <begin position="342"/>
        <end position="576"/>
    </location>
</feature>
<dbReference type="SMART" id="SM00382">
    <property type="entry name" value="AAA"/>
    <property type="match status" value="1"/>
</dbReference>
<comment type="subcellular location">
    <subcellularLocation>
        <location evidence="1">Cell membrane</location>
        <topology evidence="1">Multi-pass membrane protein</topology>
    </subcellularLocation>
</comment>
<keyword evidence="6 7" id="KW-0472">Membrane</keyword>
<keyword evidence="3" id="KW-0547">Nucleotide-binding</keyword>
<feature type="transmembrane region" description="Helical" evidence="7">
    <location>
        <begin position="149"/>
        <end position="166"/>
    </location>
</feature>